<dbReference type="AlphaFoldDB" id="A0A2S6BQG2"/>
<dbReference type="EMBL" id="PNEN01001800">
    <property type="protein sequence ID" value="PPJ49692.1"/>
    <property type="molecule type" value="Genomic_DNA"/>
</dbReference>
<organism evidence="1 2">
    <name type="scientific">Cercospora berteroae</name>
    <dbReference type="NCBI Taxonomy" id="357750"/>
    <lineage>
        <taxon>Eukaryota</taxon>
        <taxon>Fungi</taxon>
        <taxon>Dikarya</taxon>
        <taxon>Ascomycota</taxon>
        <taxon>Pezizomycotina</taxon>
        <taxon>Dothideomycetes</taxon>
        <taxon>Dothideomycetidae</taxon>
        <taxon>Mycosphaerellales</taxon>
        <taxon>Mycosphaerellaceae</taxon>
        <taxon>Cercospora</taxon>
    </lineage>
</organism>
<keyword evidence="2" id="KW-1185">Reference proteome</keyword>
<evidence type="ECO:0000313" key="2">
    <source>
        <dbReference type="Proteomes" id="UP000237631"/>
    </source>
</evidence>
<reference evidence="2" key="1">
    <citation type="journal article" date="2017" name="bioRxiv">
        <title>Conservation of a gene cluster reveals novel cercosporin biosynthetic mechanisms and extends production to the genus Colletotrichum.</title>
        <authorList>
            <person name="de Jonge R."/>
            <person name="Ebert M.K."/>
            <person name="Huitt-Roehl C.R."/>
            <person name="Pal P."/>
            <person name="Suttle J.C."/>
            <person name="Spanner R.E."/>
            <person name="Neubauer J.D."/>
            <person name="Jurick W.M.II."/>
            <person name="Stott K.A."/>
            <person name="Secor G.A."/>
            <person name="Thomma B.P.H.J."/>
            <person name="Van de Peer Y."/>
            <person name="Townsend C.A."/>
            <person name="Bolton M.D."/>
        </authorList>
    </citation>
    <scope>NUCLEOTIDE SEQUENCE [LARGE SCALE GENOMIC DNA]</scope>
    <source>
        <strain evidence="2">CBS538.71</strain>
    </source>
</reference>
<dbReference type="Proteomes" id="UP000237631">
    <property type="component" value="Unassembled WGS sequence"/>
</dbReference>
<proteinExistence type="predicted"/>
<evidence type="ECO:0000313" key="1">
    <source>
        <dbReference type="EMBL" id="PPJ49692.1"/>
    </source>
</evidence>
<dbReference type="STRING" id="357750.A0A2S6BQG2"/>
<evidence type="ECO:0008006" key="3">
    <source>
        <dbReference type="Google" id="ProtNLM"/>
    </source>
</evidence>
<name>A0A2S6BQG2_9PEZI</name>
<protein>
    <recommendedName>
        <fullName evidence="3">PPPDE domain-containing protein</fullName>
    </recommendedName>
</protein>
<sequence length="184" mass="21109">MSDTSSIRSLPARRQLFRVAFEGEDTAHWALFPSDRPGLPDGVLCHVGVEKNKSGKKVAHELRYHPIKINTSSAGSAFPIHGAVIAEWQLRQAAQTVFERKAYRVVTNNCQHFCIDVLVELNRNWPDMVPAQAIVDVQARGTKFTKMTTFFTRFRFQREQRMLEAQRAQFELRNVQARPRISID</sequence>
<accession>A0A2S6BQG2</accession>
<gene>
    <name evidence="1" type="ORF">CBER1_02140</name>
</gene>
<dbReference type="OrthoDB" id="412286at2759"/>
<comment type="caution">
    <text evidence="1">The sequence shown here is derived from an EMBL/GenBank/DDBJ whole genome shotgun (WGS) entry which is preliminary data.</text>
</comment>